<reference evidence="3" key="1">
    <citation type="journal article" date="2023" name="Mol. Phylogenet. Evol.">
        <title>Genome-scale phylogeny and comparative genomics of the fungal order Sordariales.</title>
        <authorList>
            <person name="Hensen N."/>
            <person name="Bonometti L."/>
            <person name="Westerberg I."/>
            <person name="Brannstrom I.O."/>
            <person name="Guillou S."/>
            <person name="Cros-Aarteil S."/>
            <person name="Calhoun S."/>
            <person name="Haridas S."/>
            <person name="Kuo A."/>
            <person name="Mondo S."/>
            <person name="Pangilinan J."/>
            <person name="Riley R."/>
            <person name="LaButti K."/>
            <person name="Andreopoulos B."/>
            <person name="Lipzen A."/>
            <person name="Chen C."/>
            <person name="Yan M."/>
            <person name="Daum C."/>
            <person name="Ng V."/>
            <person name="Clum A."/>
            <person name="Steindorff A."/>
            <person name="Ohm R.A."/>
            <person name="Martin F."/>
            <person name="Silar P."/>
            <person name="Natvig D.O."/>
            <person name="Lalanne C."/>
            <person name="Gautier V."/>
            <person name="Ament-Velasquez S.L."/>
            <person name="Kruys A."/>
            <person name="Hutchinson M.I."/>
            <person name="Powell A.J."/>
            <person name="Barry K."/>
            <person name="Miller A.N."/>
            <person name="Grigoriev I.V."/>
            <person name="Debuchy R."/>
            <person name="Gladieux P."/>
            <person name="Hiltunen Thoren M."/>
            <person name="Johannesson H."/>
        </authorList>
    </citation>
    <scope>NUCLEOTIDE SEQUENCE</scope>
    <source>
        <strain evidence="3">CBS 314.62</strain>
    </source>
</reference>
<proteinExistence type="predicted"/>
<dbReference type="Proteomes" id="UP001270362">
    <property type="component" value="Unassembled WGS sequence"/>
</dbReference>
<sequence>MAVAVVVAAWCAVVWCGIVPEWGRTRQSACGVARAKRLEKERQAGSNGGAQQRFNGGRSGKERSKKLDDRSPKGELCASGKGGTEVDRSGQPRSLLGIPQKFDSLECLKTD</sequence>
<accession>A0AAE0XC17</accession>
<evidence type="ECO:0008006" key="5">
    <source>
        <dbReference type="Google" id="ProtNLM"/>
    </source>
</evidence>
<gene>
    <name evidence="3" type="ORF">B0T22DRAFT_441274</name>
</gene>
<organism evidence="3 4">
    <name type="scientific">Podospora appendiculata</name>
    <dbReference type="NCBI Taxonomy" id="314037"/>
    <lineage>
        <taxon>Eukaryota</taxon>
        <taxon>Fungi</taxon>
        <taxon>Dikarya</taxon>
        <taxon>Ascomycota</taxon>
        <taxon>Pezizomycotina</taxon>
        <taxon>Sordariomycetes</taxon>
        <taxon>Sordariomycetidae</taxon>
        <taxon>Sordariales</taxon>
        <taxon>Podosporaceae</taxon>
        <taxon>Podospora</taxon>
    </lineage>
</organism>
<evidence type="ECO:0000256" key="2">
    <source>
        <dbReference type="SAM" id="SignalP"/>
    </source>
</evidence>
<comment type="caution">
    <text evidence="3">The sequence shown here is derived from an EMBL/GenBank/DDBJ whole genome shotgun (WGS) entry which is preliminary data.</text>
</comment>
<evidence type="ECO:0000256" key="1">
    <source>
        <dbReference type="SAM" id="MobiDB-lite"/>
    </source>
</evidence>
<feature type="signal peptide" evidence="2">
    <location>
        <begin position="1"/>
        <end position="16"/>
    </location>
</feature>
<name>A0AAE0XC17_9PEZI</name>
<dbReference type="EMBL" id="JAULSO010000002">
    <property type="protein sequence ID" value="KAK3689818.1"/>
    <property type="molecule type" value="Genomic_DNA"/>
</dbReference>
<protein>
    <recommendedName>
        <fullName evidence="5">Secreted protein</fullName>
    </recommendedName>
</protein>
<feature type="region of interest" description="Disordered" evidence="1">
    <location>
        <begin position="39"/>
        <end position="98"/>
    </location>
</feature>
<feature type="chain" id="PRO_5042082531" description="Secreted protein" evidence="2">
    <location>
        <begin position="17"/>
        <end position="111"/>
    </location>
</feature>
<feature type="compositionally biased region" description="Basic and acidic residues" evidence="1">
    <location>
        <begin position="59"/>
        <end position="73"/>
    </location>
</feature>
<evidence type="ECO:0000313" key="4">
    <source>
        <dbReference type="Proteomes" id="UP001270362"/>
    </source>
</evidence>
<keyword evidence="2" id="KW-0732">Signal</keyword>
<evidence type="ECO:0000313" key="3">
    <source>
        <dbReference type="EMBL" id="KAK3689818.1"/>
    </source>
</evidence>
<dbReference type="AlphaFoldDB" id="A0AAE0XC17"/>
<reference evidence="3" key="2">
    <citation type="submission" date="2023-06" db="EMBL/GenBank/DDBJ databases">
        <authorList>
            <consortium name="Lawrence Berkeley National Laboratory"/>
            <person name="Haridas S."/>
            <person name="Hensen N."/>
            <person name="Bonometti L."/>
            <person name="Westerberg I."/>
            <person name="Brannstrom I.O."/>
            <person name="Guillou S."/>
            <person name="Cros-Aarteil S."/>
            <person name="Calhoun S."/>
            <person name="Kuo A."/>
            <person name="Mondo S."/>
            <person name="Pangilinan J."/>
            <person name="Riley R."/>
            <person name="Labutti K."/>
            <person name="Andreopoulos B."/>
            <person name="Lipzen A."/>
            <person name="Chen C."/>
            <person name="Yanf M."/>
            <person name="Daum C."/>
            <person name="Ng V."/>
            <person name="Clum A."/>
            <person name="Steindorff A."/>
            <person name="Ohm R."/>
            <person name="Martin F."/>
            <person name="Silar P."/>
            <person name="Natvig D."/>
            <person name="Lalanne C."/>
            <person name="Gautier V."/>
            <person name="Ament-Velasquez S.L."/>
            <person name="Kruys A."/>
            <person name="Hutchinson M.I."/>
            <person name="Powell A.J."/>
            <person name="Barry K."/>
            <person name="Miller A.N."/>
            <person name="Grigoriev I.V."/>
            <person name="Debuchy R."/>
            <person name="Gladieux P."/>
            <person name="Thoren M.H."/>
            <person name="Johannesson H."/>
        </authorList>
    </citation>
    <scope>NUCLEOTIDE SEQUENCE</scope>
    <source>
        <strain evidence="3">CBS 314.62</strain>
    </source>
</reference>
<keyword evidence="4" id="KW-1185">Reference proteome</keyword>